<keyword evidence="4" id="KW-0067">ATP-binding</keyword>
<keyword evidence="2" id="KW-0378">Hydrolase</keyword>
<dbReference type="InterPro" id="IPR006935">
    <property type="entry name" value="Helicase/UvrB_N"/>
</dbReference>
<dbReference type="Pfam" id="PF00271">
    <property type="entry name" value="Helicase_C"/>
    <property type="match status" value="1"/>
</dbReference>
<sequence>MTPPTPRIEFHEGTLRLRGFDKRLLRQTLQGLTVKWDDRDDCFRCDALHSAEIRERLKRELPGPVDWDFSPDQDLRLVRRQPIQLRPDQLSAVEAFEQEGRRGLVVMPTGTGKTVVAIELILRAGTSTLIVVPVRDLMYQWHAKLLAATGVDCGLIGDGVHRVTPLSVTTYDSAAIHMPRIGGRFQMIVFDEVHHLAGAWRSDAAQMSAAAIRLGLTATLPGDRQRLQRLVELVGPVCYQQSIAEASGRSLAEYTVKRIAVPMNEQENQRYRALSHQVQRFVYEQRQRDEQFRWDDVYKLVGDTEHEPQLAAEAMLALRAFRGKSQIEERASGKLRLLEDLLRLHAGEPVMVFVGSNVMAREISLRFLVPCLLSHCRKQERRDLLEGFAEGRYPVLVANRVLDEGVDLPAVKVAIVLGGMASSRQAIQRLGRVLRKTASGQSAILYEVVTDSTKEVQRSRRRRRNEAFQHPSGRGDA</sequence>
<dbReference type="Gene3D" id="3.40.50.300">
    <property type="entry name" value="P-loop containing nucleotide triphosphate hydrolases"/>
    <property type="match status" value="2"/>
</dbReference>
<protein>
    <submittedName>
        <fullName evidence="8">UvrABC system protein B</fullName>
    </submittedName>
</protein>
<dbReference type="OrthoDB" id="9807155at2"/>
<evidence type="ECO:0000256" key="4">
    <source>
        <dbReference type="ARBA" id="ARBA00022840"/>
    </source>
</evidence>
<dbReference type="SMART" id="SM00490">
    <property type="entry name" value="HELICc"/>
    <property type="match status" value="1"/>
</dbReference>
<dbReference type="Gene3D" id="3.40.1170.30">
    <property type="match status" value="1"/>
</dbReference>
<evidence type="ECO:0000256" key="3">
    <source>
        <dbReference type="ARBA" id="ARBA00022806"/>
    </source>
</evidence>
<dbReference type="EMBL" id="CP042914">
    <property type="protein sequence ID" value="QEG41955.1"/>
    <property type="molecule type" value="Genomic_DNA"/>
</dbReference>
<feature type="domain" description="Helicase C-terminal" evidence="7">
    <location>
        <begin position="336"/>
        <end position="477"/>
    </location>
</feature>
<dbReference type="InterPro" id="IPR014001">
    <property type="entry name" value="Helicase_ATP-bd"/>
</dbReference>
<evidence type="ECO:0000256" key="5">
    <source>
        <dbReference type="SAM" id="MobiDB-lite"/>
    </source>
</evidence>
<name>A0A5B9QX65_9BACT</name>
<dbReference type="PROSITE" id="PS51194">
    <property type="entry name" value="HELICASE_CTER"/>
    <property type="match status" value="1"/>
</dbReference>
<dbReference type="CDD" id="cd17926">
    <property type="entry name" value="DEXHc_RE"/>
    <property type="match status" value="1"/>
</dbReference>
<feature type="region of interest" description="Disordered" evidence="5">
    <location>
        <begin position="456"/>
        <end position="477"/>
    </location>
</feature>
<evidence type="ECO:0000313" key="9">
    <source>
        <dbReference type="Proteomes" id="UP000325286"/>
    </source>
</evidence>
<dbReference type="GO" id="GO:0003677">
    <property type="term" value="F:DNA binding"/>
    <property type="evidence" value="ECO:0007669"/>
    <property type="project" value="InterPro"/>
</dbReference>
<dbReference type="InterPro" id="IPR001650">
    <property type="entry name" value="Helicase_C-like"/>
</dbReference>
<reference evidence="8 9" key="1">
    <citation type="submission" date="2019-08" db="EMBL/GenBank/DDBJ databases">
        <title>Deep-cultivation of Planctomycetes and their phenomic and genomic characterization uncovers novel biology.</title>
        <authorList>
            <person name="Wiegand S."/>
            <person name="Jogler M."/>
            <person name="Boedeker C."/>
            <person name="Pinto D."/>
            <person name="Vollmers J."/>
            <person name="Rivas-Marin E."/>
            <person name="Kohn T."/>
            <person name="Peeters S.H."/>
            <person name="Heuer A."/>
            <person name="Rast P."/>
            <person name="Oberbeckmann S."/>
            <person name="Bunk B."/>
            <person name="Jeske O."/>
            <person name="Meyerdierks A."/>
            <person name="Storesund J.E."/>
            <person name="Kallscheuer N."/>
            <person name="Luecker S."/>
            <person name="Lage O.M."/>
            <person name="Pohl T."/>
            <person name="Merkel B.J."/>
            <person name="Hornburger P."/>
            <person name="Mueller R.-W."/>
            <person name="Bruemmer F."/>
            <person name="Labrenz M."/>
            <person name="Spormann A.M."/>
            <person name="Op den Camp H."/>
            <person name="Overmann J."/>
            <person name="Amann R."/>
            <person name="Jetten M.S.M."/>
            <person name="Mascher T."/>
            <person name="Medema M.H."/>
            <person name="Devos D.P."/>
            <person name="Kaster A.-K."/>
            <person name="Ovreas L."/>
            <person name="Rohde M."/>
            <person name="Galperin M.Y."/>
            <person name="Jogler C."/>
        </authorList>
    </citation>
    <scope>NUCLEOTIDE SEQUENCE [LARGE SCALE GENOMIC DNA]</scope>
    <source>
        <strain evidence="8 9">UC8</strain>
    </source>
</reference>
<evidence type="ECO:0000313" key="8">
    <source>
        <dbReference type="EMBL" id="QEG41955.1"/>
    </source>
</evidence>
<organism evidence="8 9">
    <name type="scientific">Roseimaritima ulvae</name>
    <dbReference type="NCBI Taxonomy" id="980254"/>
    <lineage>
        <taxon>Bacteria</taxon>
        <taxon>Pseudomonadati</taxon>
        <taxon>Planctomycetota</taxon>
        <taxon>Planctomycetia</taxon>
        <taxon>Pirellulales</taxon>
        <taxon>Pirellulaceae</taxon>
        <taxon>Roseimaritima</taxon>
    </lineage>
</organism>
<dbReference type="SUPFAM" id="SSF52540">
    <property type="entry name" value="P-loop containing nucleoside triphosphate hydrolases"/>
    <property type="match status" value="1"/>
</dbReference>
<dbReference type="KEGG" id="rul:UC8_39840"/>
<dbReference type="PANTHER" id="PTHR11274:SF0">
    <property type="entry name" value="GENERAL TRANSCRIPTION AND DNA REPAIR FACTOR IIH HELICASE SUBUNIT XPB"/>
    <property type="match status" value="1"/>
</dbReference>
<dbReference type="AlphaFoldDB" id="A0A5B9QX65"/>
<proteinExistence type="predicted"/>
<dbReference type="SMART" id="SM00487">
    <property type="entry name" value="DEXDc"/>
    <property type="match status" value="1"/>
</dbReference>
<dbReference type="RefSeq" id="WP_068141404.1">
    <property type="nucleotide sequence ID" value="NZ_CP042914.1"/>
</dbReference>
<dbReference type="PROSITE" id="PS51192">
    <property type="entry name" value="HELICASE_ATP_BIND_1"/>
    <property type="match status" value="1"/>
</dbReference>
<dbReference type="GO" id="GO:0004386">
    <property type="term" value="F:helicase activity"/>
    <property type="evidence" value="ECO:0007669"/>
    <property type="project" value="UniProtKB-KW"/>
</dbReference>
<dbReference type="Pfam" id="PF04851">
    <property type="entry name" value="ResIII"/>
    <property type="match status" value="1"/>
</dbReference>
<dbReference type="InterPro" id="IPR050615">
    <property type="entry name" value="ATP-dep_DNA_Helicase"/>
</dbReference>
<accession>A0A5B9QX65</accession>
<evidence type="ECO:0000259" key="6">
    <source>
        <dbReference type="PROSITE" id="PS51192"/>
    </source>
</evidence>
<keyword evidence="9" id="KW-1185">Reference proteome</keyword>
<keyword evidence="1" id="KW-0547">Nucleotide-binding</keyword>
<evidence type="ECO:0000256" key="2">
    <source>
        <dbReference type="ARBA" id="ARBA00022801"/>
    </source>
</evidence>
<feature type="domain" description="Helicase ATP-binding" evidence="6">
    <location>
        <begin position="94"/>
        <end position="238"/>
    </location>
</feature>
<dbReference type="Proteomes" id="UP000325286">
    <property type="component" value="Chromosome"/>
</dbReference>
<dbReference type="GO" id="GO:0005524">
    <property type="term" value="F:ATP binding"/>
    <property type="evidence" value="ECO:0007669"/>
    <property type="project" value="UniProtKB-KW"/>
</dbReference>
<dbReference type="PANTHER" id="PTHR11274">
    <property type="entry name" value="RAD25/XP-B DNA REPAIR HELICASE"/>
    <property type="match status" value="1"/>
</dbReference>
<gene>
    <name evidence="8" type="primary">uvrB_1</name>
    <name evidence="8" type="ORF">UC8_39840</name>
</gene>
<keyword evidence="3" id="KW-0347">Helicase</keyword>
<dbReference type="GO" id="GO:0016787">
    <property type="term" value="F:hydrolase activity"/>
    <property type="evidence" value="ECO:0007669"/>
    <property type="project" value="UniProtKB-KW"/>
</dbReference>
<dbReference type="InterPro" id="IPR027417">
    <property type="entry name" value="P-loop_NTPase"/>
</dbReference>
<evidence type="ECO:0000256" key="1">
    <source>
        <dbReference type="ARBA" id="ARBA00022741"/>
    </source>
</evidence>
<evidence type="ECO:0000259" key="7">
    <source>
        <dbReference type="PROSITE" id="PS51194"/>
    </source>
</evidence>